<dbReference type="GO" id="GO:0043138">
    <property type="term" value="F:3'-5' DNA helicase activity"/>
    <property type="evidence" value="ECO:0007669"/>
    <property type="project" value="UniProtKB-EC"/>
</dbReference>
<comment type="catalytic activity">
    <reaction evidence="6">
        <text>Couples ATP hydrolysis with the unwinding of duplex DNA by translocating in the 3'-5' direction.</text>
        <dbReference type="EC" id="5.6.2.4"/>
    </reaction>
</comment>
<evidence type="ECO:0000256" key="3">
    <source>
        <dbReference type="ARBA" id="ARBA00022806"/>
    </source>
</evidence>
<dbReference type="EMBL" id="JAEINH010000005">
    <property type="protein sequence ID" value="MBI9114979.1"/>
    <property type="molecule type" value="Genomic_DNA"/>
</dbReference>
<organism evidence="11 12">
    <name type="scientific">Sanguibacter suaedae</name>
    <dbReference type="NCBI Taxonomy" id="2795737"/>
    <lineage>
        <taxon>Bacteria</taxon>
        <taxon>Bacillati</taxon>
        <taxon>Actinomycetota</taxon>
        <taxon>Actinomycetes</taxon>
        <taxon>Micrococcales</taxon>
        <taxon>Sanguibacteraceae</taxon>
        <taxon>Sanguibacter</taxon>
    </lineage>
</organism>
<dbReference type="Gene3D" id="3.40.50.300">
    <property type="entry name" value="P-loop containing nucleotide triphosphate hydrolases"/>
    <property type="match status" value="2"/>
</dbReference>
<evidence type="ECO:0000256" key="6">
    <source>
        <dbReference type="ARBA" id="ARBA00034617"/>
    </source>
</evidence>
<comment type="catalytic activity">
    <reaction evidence="8">
        <text>ATP + H2O = ADP + phosphate + H(+)</text>
        <dbReference type="Rhea" id="RHEA:13065"/>
        <dbReference type="ChEBI" id="CHEBI:15377"/>
        <dbReference type="ChEBI" id="CHEBI:15378"/>
        <dbReference type="ChEBI" id="CHEBI:30616"/>
        <dbReference type="ChEBI" id="CHEBI:43474"/>
        <dbReference type="ChEBI" id="CHEBI:456216"/>
        <dbReference type="EC" id="5.6.2.4"/>
    </reaction>
</comment>
<comment type="caution">
    <text evidence="11">The sequence shown here is derived from an EMBL/GenBank/DDBJ whole genome shotgun (WGS) entry which is preliminary data.</text>
</comment>
<dbReference type="Pfam" id="PF13361">
    <property type="entry name" value="UvrD_C"/>
    <property type="match status" value="1"/>
</dbReference>
<feature type="binding site" evidence="9">
    <location>
        <begin position="278"/>
        <end position="285"/>
    </location>
    <ligand>
        <name>ATP</name>
        <dbReference type="ChEBI" id="CHEBI:30616"/>
    </ligand>
</feature>
<evidence type="ECO:0000313" key="11">
    <source>
        <dbReference type="EMBL" id="MBI9114979.1"/>
    </source>
</evidence>
<dbReference type="GO" id="GO:0000725">
    <property type="term" value="P:recombinational repair"/>
    <property type="evidence" value="ECO:0007669"/>
    <property type="project" value="TreeGrafter"/>
</dbReference>
<protein>
    <recommendedName>
        <fullName evidence="7">DNA 3'-5' helicase</fullName>
        <ecNumber evidence="7">5.6.2.4</ecNumber>
    </recommendedName>
</protein>
<accession>A0A934I3M2</accession>
<keyword evidence="3 9" id="KW-0347">Helicase</keyword>
<evidence type="ECO:0000259" key="10">
    <source>
        <dbReference type="PROSITE" id="PS51198"/>
    </source>
</evidence>
<dbReference type="RefSeq" id="WP_198733539.1">
    <property type="nucleotide sequence ID" value="NZ_JAEINH010000005.1"/>
</dbReference>
<reference evidence="11" key="1">
    <citation type="submission" date="2020-12" db="EMBL/GenBank/DDBJ databases">
        <title>Sanguibacter suaedae sp. nov., isolated from Suaeda aralocaspica.</title>
        <authorList>
            <person name="Ma Q."/>
        </authorList>
    </citation>
    <scope>NUCLEOTIDE SEQUENCE</scope>
    <source>
        <strain evidence="11">YZGR15</strain>
    </source>
</reference>
<keyword evidence="2 9" id="KW-0378">Hydrolase</keyword>
<keyword evidence="12" id="KW-1185">Reference proteome</keyword>
<evidence type="ECO:0000256" key="9">
    <source>
        <dbReference type="PROSITE-ProRule" id="PRU00560"/>
    </source>
</evidence>
<evidence type="ECO:0000256" key="2">
    <source>
        <dbReference type="ARBA" id="ARBA00022801"/>
    </source>
</evidence>
<evidence type="ECO:0000256" key="7">
    <source>
        <dbReference type="ARBA" id="ARBA00034808"/>
    </source>
</evidence>
<sequence>MPNIIMSKSSNKLEPSLKKKAYAFLEKLTENDASPGLHIEPIHNSVDQRVRTGRVDDFFRAVLFKITGAAEPTYVFHGIWPHDDAIALAKKTTLTVNPVNGITEIRTVEPTSETTYDTPAEAPREPPVVEAVDDAPHPVLDALGITSTDLVDLLGIDRDLADAALAATTEDHLLEIAGGAVEWQGLALIDLASGHNLAEVRERLALDQPVEASTNDDEAILRGLDHAAAKLSFTYIESNDELRRAIDEGDFGSWRVFLHPEQRRYVTGRWKGPFRLSGGAGTGKTVVVLHRARSLARSGQGRRVIVTTYTTNLADAMKRDLYRLDPQLTVSNTLGDPGVYVAGIDALAARVLKHAGEAGHVAAAAVLGAGARVGALRPGNARWNEVLDIHGDELPTELRSASFLDAEYATVVLPAQITTEAEYLKVRRPGRGVSLDRARRRAVWRVIAAYRNHGALDRQMDFDEAAAVAAEHLNSLSVNGSGYVADHVLVDEGQDLTPSRWRLLRALAGPEQRPDDLFIAEDSHQRIYGQKVVLSRYGIAIVGRSRRLTLNYRTTAQNLAFALGVLAPGTYTDLDDEQEKSSDYRSARSGPVPSLRACTGIAEEYDHAADTIKGWLAGGVVPDTIAVLVRDRLLRDKVVAALGERGVGARAVDREEIKGGMPVVMTMHRSKGTEFSRVLLFGMSESSIPAGLRSEKYSESSWNDAILRERSLLYVASTRARDELAVSWSGVTSPLLA</sequence>
<feature type="domain" description="UvrD-like helicase ATP-binding" evidence="10">
    <location>
        <begin position="257"/>
        <end position="587"/>
    </location>
</feature>
<dbReference type="InterPro" id="IPR027417">
    <property type="entry name" value="P-loop_NTPase"/>
</dbReference>
<dbReference type="InterPro" id="IPR000212">
    <property type="entry name" value="DNA_helicase_UvrD/REP"/>
</dbReference>
<keyword evidence="1 9" id="KW-0547">Nucleotide-binding</keyword>
<dbReference type="GO" id="GO:0005829">
    <property type="term" value="C:cytosol"/>
    <property type="evidence" value="ECO:0007669"/>
    <property type="project" value="TreeGrafter"/>
</dbReference>
<dbReference type="GO" id="GO:0016787">
    <property type="term" value="F:hydrolase activity"/>
    <property type="evidence" value="ECO:0007669"/>
    <property type="project" value="UniProtKB-UniRule"/>
</dbReference>
<evidence type="ECO:0000256" key="4">
    <source>
        <dbReference type="ARBA" id="ARBA00022840"/>
    </source>
</evidence>
<dbReference type="PANTHER" id="PTHR11070:SF45">
    <property type="entry name" value="DNA 3'-5' HELICASE"/>
    <property type="match status" value="1"/>
</dbReference>
<dbReference type="PROSITE" id="PS51198">
    <property type="entry name" value="UVRD_HELICASE_ATP_BIND"/>
    <property type="match status" value="1"/>
</dbReference>
<dbReference type="Proteomes" id="UP000602087">
    <property type="component" value="Unassembled WGS sequence"/>
</dbReference>
<evidence type="ECO:0000256" key="1">
    <source>
        <dbReference type="ARBA" id="ARBA00022741"/>
    </source>
</evidence>
<dbReference type="EC" id="5.6.2.4" evidence="7"/>
<name>A0A934I3M2_9MICO</name>
<dbReference type="PANTHER" id="PTHR11070">
    <property type="entry name" value="UVRD / RECB / PCRA DNA HELICASE FAMILY MEMBER"/>
    <property type="match status" value="1"/>
</dbReference>
<keyword evidence="4 9" id="KW-0067">ATP-binding</keyword>
<dbReference type="Pfam" id="PF00580">
    <property type="entry name" value="UvrD-helicase"/>
    <property type="match status" value="1"/>
</dbReference>
<dbReference type="AlphaFoldDB" id="A0A934I3M2"/>
<evidence type="ECO:0000256" key="8">
    <source>
        <dbReference type="ARBA" id="ARBA00048988"/>
    </source>
</evidence>
<keyword evidence="5" id="KW-0413">Isomerase</keyword>
<dbReference type="GO" id="GO:0003677">
    <property type="term" value="F:DNA binding"/>
    <property type="evidence" value="ECO:0007669"/>
    <property type="project" value="InterPro"/>
</dbReference>
<dbReference type="InterPro" id="IPR014017">
    <property type="entry name" value="DNA_helicase_UvrD-like_C"/>
</dbReference>
<gene>
    <name evidence="11" type="ORF">JAV76_08140</name>
</gene>
<evidence type="ECO:0000256" key="5">
    <source>
        <dbReference type="ARBA" id="ARBA00023235"/>
    </source>
</evidence>
<dbReference type="SUPFAM" id="SSF52540">
    <property type="entry name" value="P-loop containing nucleoside triphosphate hydrolases"/>
    <property type="match status" value="1"/>
</dbReference>
<proteinExistence type="predicted"/>
<dbReference type="GO" id="GO:0005524">
    <property type="term" value="F:ATP binding"/>
    <property type="evidence" value="ECO:0007669"/>
    <property type="project" value="UniProtKB-UniRule"/>
</dbReference>
<dbReference type="InterPro" id="IPR014016">
    <property type="entry name" value="UvrD-like_ATP-bd"/>
</dbReference>
<evidence type="ECO:0000313" key="12">
    <source>
        <dbReference type="Proteomes" id="UP000602087"/>
    </source>
</evidence>